<dbReference type="AlphaFoldDB" id="A0A2U1MXB2"/>
<keyword evidence="9" id="KW-0503">Monooxygenase</keyword>
<dbReference type="Proteomes" id="UP000245207">
    <property type="component" value="Unassembled WGS sequence"/>
</dbReference>
<accession>A0A2U1MXB2</accession>
<evidence type="ECO:0000256" key="7">
    <source>
        <dbReference type="ARBA" id="ARBA00023002"/>
    </source>
</evidence>
<dbReference type="PANTHER" id="PTHR47947">
    <property type="entry name" value="CYTOCHROME P450 82C3-RELATED"/>
    <property type="match status" value="1"/>
</dbReference>
<dbReference type="Pfam" id="PF00067">
    <property type="entry name" value="p450"/>
    <property type="match status" value="1"/>
</dbReference>
<dbReference type="InterPro" id="IPR036396">
    <property type="entry name" value="Cyt_P450_sf"/>
</dbReference>
<evidence type="ECO:0000256" key="3">
    <source>
        <dbReference type="ARBA" id="ARBA00022617"/>
    </source>
</evidence>
<keyword evidence="4" id="KW-0812">Transmembrane</keyword>
<organism evidence="12 13">
    <name type="scientific">Artemisia annua</name>
    <name type="common">Sweet wormwood</name>
    <dbReference type="NCBI Taxonomy" id="35608"/>
    <lineage>
        <taxon>Eukaryota</taxon>
        <taxon>Viridiplantae</taxon>
        <taxon>Streptophyta</taxon>
        <taxon>Embryophyta</taxon>
        <taxon>Tracheophyta</taxon>
        <taxon>Spermatophyta</taxon>
        <taxon>Magnoliopsida</taxon>
        <taxon>eudicotyledons</taxon>
        <taxon>Gunneridae</taxon>
        <taxon>Pentapetalae</taxon>
        <taxon>asterids</taxon>
        <taxon>campanulids</taxon>
        <taxon>Asterales</taxon>
        <taxon>Asteraceae</taxon>
        <taxon>Asteroideae</taxon>
        <taxon>Anthemideae</taxon>
        <taxon>Artemisiinae</taxon>
        <taxon>Artemisia</taxon>
    </lineage>
</organism>
<evidence type="ECO:0000256" key="2">
    <source>
        <dbReference type="ARBA" id="ARBA00004370"/>
    </source>
</evidence>
<name>A0A2U1MXB2_ARTAN</name>
<dbReference type="STRING" id="35608.A0A2U1MXB2"/>
<dbReference type="GO" id="GO:0020037">
    <property type="term" value="F:heme binding"/>
    <property type="evidence" value="ECO:0007669"/>
    <property type="project" value="InterPro"/>
</dbReference>
<dbReference type="GO" id="GO:0005506">
    <property type="term" value="F:iron ion binding"/>
    <property type="evidence" value="ECO:0007669"/>
    <property type="project" value="InterPro"/>
</dbReference>
<feature type="region of interest" description="Disordered" evidence="11">
    <location>
        <begin position="417"/>
        <end position="441"/>
    </location>
</feature>
<dbReference type="GO" id="GO:0004497">
    <property type="term" value="F:monooxygenase activity"/>
    <property type="evidence" value="ECO:0007669"/>
    <property type="project" value="UniProtKB-KW"/>
</dbReference>
<dbReference type="InterPro" id="IPR050651">
    <property type="entry name" value="Plant_Cytochrome_P450_Monoox"/>
</dbReference>
<dbReference type="PRINTS" id="PR00463">
    <property type="entry name" value="EP450I"/>
</dbReference>
<dbReference type="Gene3D" id="1.10.630.10">
    <property type="entry name" value="Cytochrome P450"/>
    <property type="match status" value="1"/>
</dbReference>
<reference evidence="12 13" key="1">
    <citation type="journal article" date="2018" name="Mol. Plant">
        <title>The genome of Artemisia annua provides insight into the evolution of Asteraceae family and artemisinin biosynthesis.</title>
        <authorList>
            <person name="Shen Q."/>
            <person name="Zhang L."/>
            <person name="Liao Z."/>
            <person name="Wang S."/>
            <person name="Yan T."/>
            <person name="Shi P."/>
            <person name="Liu M."/>
            <person name="Fu X."/>
            <person name="Pan Q."/>
            <person name="Wang Y."/>
            <person name="Lv Z."/>
            <person name="Lu X."/>
            <person name="Zhang F."/>
            <person name="Jiang W."/>
            <person name="Ma Y."/>
            <person name="Chen M."/>
            <person name="Hao X."/>
            <person name="Li L."/>
            <person name="Tang Y."/>
            <person name="Lv G."/>
            <person name="Zhou Y."/>
            <person name="Sun X."/>
            <person name="Brodelius P.E."/>
            <person name="Rose J.K.C."/>
            <person name="Tang K."/>
        </authorList>
    </citation>
    <scope>NUCLEOTIDE SEQUENCE [LARGE SCALE GENOMIC DNA]</scope>
    <source>
        <strain evidence="13">cv. Huhao1</strain>
        <tissue evidence="12">Leaf</tissue>
    </source>
</reference>
<keyword evidence="8" id="KW-0408">Iron</keyword>
<gene>
    <name evidence="12" type="ORF">CTI12_AA329410</name>
</gene>
<comment type="caution">
    <text evidence="12">The sequence shown here is derived from an EMBL/GenBank/DDBJ whole genome shotgun (WGS) entry which is preliminary data.</text>
</comment>
<evidence type="ECO:0000313" key="12">
    <source>
        <dbReference type="EMBL" id="PWA65869.1"/>
    </source>
</evidence>
<evidence type="ECO:0000256" key="1">
    <source>
        <dbReference type="ARBA" id="ARBA00001971"/>
    </source>
</evidence>
<dbReference type="OrthoDB" id="2789670at2759"/>
<evidence type="ECO:0000256" key="8">
    <source>
        <dbReference type="ARBA" id="ARBA00023004"/>
    </source>
</evidence>
<dbReference type="GO" id="GO:0016705">
    <property type="term" value="F:oxidoreductase activity, acting on paired donors, with incorporation or reduction of molecular oxygen"/>
    <property type="evidence" value="ECO:0007669"/>
    <property type="project" value="InterPro"/>
</dbReference>
<feature type="compositionally biased region" description="Basic and acidic residues" evidence="11">
    <location>
        <begin position="417"/>
        <end position="436"/>
    </location>
</feature>
<dbReference type="InterPro" id="IPR002401">
    <property type="entry name" value="Cyt_P450_E_grp-I"/>
</dbReference>
<comment type="cofactor">
    <cofactor evidence="1">
        <name>heme</name>
        <dbReference type="ChEBI" id="CHEBI:30413"/>
    </cofactor>
</comment>
<keyword evidence="13" id="KW-1185">Reference proteome</keyword>
<dbReference type="InterPro" id="IPR001128">
    <property type="entry name" value="Cyt_P450"/>
</dbReference>
<evidence type="ECO:0000256" key="10">
    <source>
        <dbReference type="ARBA" id="ARBA00023136"/>
    </source>
</evidence>
<dbReference type="EMBL" id="PKPP01004144">
    <property type="protein sequence ID" value="PWA65869.1"/>
    <property type="molecule type" value="Genomic_DNA"/>
</dbReference>
<comment type="subcellular location">
    <subcellularLocation>
        <location evidence="2">Membrane</location>
    </subcellularLocation>
</comment>
<evidence type="ECO:0000256" key="9">
    <source>
        <dbReference type="ARBA" id="ARBA00023033"/>
    </source>
</evidence>
<keyword evidence="6" id="KW-1133">Transmembrane helix</keyword>
<sequence length="850" mass="96970">MQGWKQKFLSQAGREILIKAVIQAIPSYAMQCYMLPKGFLHKILVHIKRFFWNGDAHERHIHWLSWDHISCPKECGGLGFRDLSCFNLALLAKQGWRLVINPSSFWGRVLKGIYFPRSNFLTATKGSHPSWLWQSLLQGRDLLLRGLRWQVGNGSNIHFWTQKWVPYSKDFHIQNSRGPFTSNALVSNFIRNGAWDLPKLQLAVLPEELRESIAKTGVDIFEAIEETIKVAACHLPKEFKIKRPEIAEALFSCKYSEGEVKDLCKYMFNGGMADVKENMVVDDEGVEDSCLSEWEGLSCPPLDEYAFTWAITAEPQIDLSTIFDGIDDDNDKKTENASRRQGKQLKLINKKHENVPKRQGKQLKLAYNVAELDSPDSNQDKVSACVEKKLNIPARSTTLKSRVARGQHDQPHVLNEKNTKDRSNVANTEGREENKGVKNTTIQQRTKVVKVQDHSKKQCVSNKACADDGKRSIPAKATPPKRRVAVQQHKPYVVEEKTLKDDKIKVTKRKVDEENEGAKNMKRQRKVLGVQDRLKQWISRRRRNTRSRLRDRLKKSNNLVPEAAGSWPIIGHLHLLAGSQVPHKVLGSLADKFEPIFTIKLGVHRVLVVSNSEVAKEGLTTNDKVFASRPKAMATELMGYNYANFALATYSPYWREIRKIVVLELVSQHRLQMLAEVRVSEVKKFIIDIYRTYNTNKGSPGKVKIDMKKWFGDLIVNIVGRILFGDCFSHMEQNDKFKKDIRRYNELLGAFILSNVIPGLRWLDLGGYEKMMKKTAKDIDVVIDGWLQEHKEMDSTQHADGCKDQVFIATFLCRVKEKVKDDLYGFTIDAIVKATCLAIFAAATDTKTQG</sequence>
<evidence type="ECO:0000313" key="13">
    <source>
        <dbReference type="Proteomes" id="UP000245207"/>
    </source>
</evidence>
<keyword evidence="3" id="KW-0349">Heme</keyword>
<evidence type="ECO:0000256" key="6">
    <source>
        <dbReference type="ARBA" id="ARBA00022989"/>
    </source>
</evidence>
<evidence type="ECO:0000256" key="11">
    <source>
        <dbReference type="SAM" id="MobiDB-lite"/>
    </source>
</evidence>
<dbReference type="PANTHER" id="PTHR47947:SF26">
    <property type="entry name" value="CYTOCHROME P450"/>
    <property type="match status" value="1"/>
</dbReference>
<dbReference type="SUPFAM" id="SSF48264">
    <property type="entry name" value="Cytochrome P450"/>
    <property type="match status" value="1"/>
</dbReference>
<protein>
    <submittedName>
        <fullName evidence="12">Cytochrome P450</fullName>
    </submittedName>
</protein>
<keyword evidence="5" id="KW-0479">Metal-binding</keyword>
<proteinExistence type="predicted"/>
<keyword evidence="10" id="KW-0472">Membrane</keyword>
<dbReference type="GO" id="GO:0016020">
    <property type="term" value="C:membrane"/>
    <property type="evidence" value="ECO:0007669"/>
    <property type="project" value="UniProtKB-SubCell"/>
</dbReference>
<evidence type="ECO:0000256" key="5">
    <source>
        <dbReference type="ARBA" id="ARBA00022723"/>
    </source>
</evidence>
<evidence type="ECO:0000256" key="4">
    <source>
        <dbReference type="ARBA" id="ARBA00022692"/>
    </source>
</evidence>
<keyword evidence="7" id="KW-0560">Oxidoreductase</keyword>